<comment type="caution">
    <text evidence="2">The sequence shown here is derived from an EMBL/GenBank/DDBJ whole genome shotgun (WGS) entry which is preliminary data.</text>
</comment>
<proteinExistence type="predicted"/>
<feature type="compositionally biased region" description="Acidic residues" evidence="1">
    <location>
        <begin position="86"/>
        <end position="98"/>
    </location>
</feature>
<sequence>MTRVKNGKLRIDSRAVIQFRSFHTVRSHVKGCVCSVIGIGLFSRSPVSSRSGAVPDTHHVKRALKKKNFGKAPIHQDGVRAVRKDDDDDDDDDDNDDNGDNKDDDHDDIDYNDDKEDNNDDGDDDDGNENDNDDDDDDVEDYDDSSDNYNNDYYDIDDDNSILHAARITNSMTSFRSVCLTSQSERRRLTCPPGRGTSVLVSLQTVAGSKSQVSLTSKMGS</sequence>
<dbReference type="Proteomes" id="UP000762676">
    <property type="component" value="Unassembled WGS sequence"/>
</dbReference>
<name>A0AAV4FDT9_9GAST</name>
<dbReference type="AlphaFoldDB" id="A0AAV4FDT9"/>
<keyword evidence="3" id="KW-1185">Reference proteome</keyword>
<evidence type="ECO:0000313" key="3">
    <source>
        <dbReference type="Proteomes" id="UP000762676"/>
    </source>
</evidence>
<feature type="region of interest" description="Disordered" evidence="1">
    <location>
        <begin position="62"/>
        <end position="157"/>
    </location>
</feature>
<dbReference type="EMBL" id="BMAT01004261">
    <property type="protein sequence ID" value="GFR71139.1"/>
    <property type="molecule type" value="Genomic_DNA"/>
</dbReference>
<organism evidence="2 3">
    <name type="scientific">Elysia marginata</name>
    <dbReference type="NCBI Taxonomy" id="1093978"/>
    <lineage>
        <taxon>Eukaryota</taxon>
        <taxon>Metazoa</taxon>
        <taxon>Spiralia</taxon>
        <taxon>Lophotrochozoa</taxon>
        <taxon>Mollusca</taxon>
        <taxon>Gastropoda</taxon>
        <taxon>Heterobranchia</taxon>
        <taxon>Euthyneura</taxon>
        <taxon>Panpulmonata</taxon>
        <taxon>Sacoglossa</taxon>
        <taxon>Placobranchoidea</taxon>
        <taxon>Plakobranchidae</taxon>
        <taxon>Elysia</taxon>
    </lineage>
</organism>
<gene>
    <name evidence="2" type="ORF">ElyMa_002088300</name>
</gene>
<protein>
    <submittedName>
        <fullName evidence="2">Uncharacterized protein</fullName>
    </submittedName>
</protein>
<evidence type="ECO:0000256" key="1">
    <source>
        <dbReference type="SAM" id="MobiDB-lite"/>
    </source>
</evidence>
<feature type="compositionally biased region" description="Acidic residues" evidence="1">
    <location>
        <begin position="105"/>
        <end position="146"/>
    </location>
</feature>
<evidence type="ECO:0000313" key="2">
    <source>
        <dbReference type="EMBL" id="GFR71139.1"/>
    </source>
</evidence>
<reference evidence="2 3" key="1">
    <citation type="journal article" date="2021" name="Elife">
        <title>Chloroplast acquisition without the gene transfer in kleptoplastic sea slugs, Plakobranchus ocellatus.</title>
        <authorList>
            <person name="Maeda T."/>
            <person name="Takahashi S."/>
            <person name="Yoshida T."/>
            <person name="Shimamura S."/>
            <person name="Takaki Y."/>
            <person name="Nagai Y."/>
            <person name="Toyoda A."/>
            <person name="Suzuki Y."/>
            <person name="Arimoto A."/>
            <person name="Ishii H."/>
            <person name="Satoh N."/>
            <person name="Nishiyama T."/>
            <person name="Hasebe M."/>
            <person name="Maruyama T."/>
            <person name="Minagawa J."/>
            <person name="Obokata J."/>
            <person name="Shigenobu S."/>
        </authorList>
    </citation>
    <scope>NUCLEOTIDE SEQUENCE [LARGE SCALE GENOMIC DNA]</scope>
</reference>
<accession>A0AAV4FDT9</accession>